<dbReference type="STRING" id="43989.cce_4633"/>
<dbReference type="KEGG" id="cyt:cce_4633"/>
<evidence type="ECO:0000313" key="1">
    <source>
        <dbReference type="EMBL" id="ACB53981.1"/>
    </source>
</evidence>
<accession>B1WVJ1</accession>
<protein>
    <submittedName>
        <fullName evidence="1">Uncharacterized protein</fullName>
    </submittedName>
</protein>
<gene>
    <name evidence="1" type="ordered locus">cce_4633</name>
</gene>
<proteinExistence type="predicted"/>
<name>B1WVJ1_CROS5</name>
<sequence length="31" mass="3585">MYEVNEFSDNQVIVSNTFPNLTLTVEQILLL</sequence>
<evidence type="ECO:0000313" key="2">
    <source>
        <dbReference type="Proteomes" id="UP000001203"/>
    </source>
</evidence>
<dbReference type="AlphaFoldDB" id="B1WVJ1"/>
<dbReference type="Proteomes" id="UP000001203">
    <property type="component" value="Chromosome circular"/>
</dbReference>
<keyword evidence="2" id="KW-1185">Reference proteome</keyword>
<organism evidence="1 2">
    <name type="scientific">Crocosphaera subtropica (strain ATCC 51142 / BH68)</name>
    <name type="common">Cyanothece sp. (strain ATCC 51142)</name>
    <dbReference type="NCBI Taxonomy" id="43989"/>
    <lineage>
        <taxon>Bacteria</taxon>
        <taxon>Bacillati</taxon>
        <taxon>Cyanobacteriota</taxon>
        <taxon>Cyanophyceae</taxon>
        <taxon>Oscillatoriophycideae</taxon>
        <taxon>Chroococcales</taxon>
        <taxon>Aphanothecaceae</taxon>
        <taxon>Crocosphaera</taxon>
        <taxon>Crocosphaera subtropica</taxon>
    </lineage>
</organism>
<dbReference type="HOGENOM" id="CLU_3396076_0_0_3"/>
<reference evidence="1 2" key="1">
    <citation type="journal article" date="2008" name="Proc. Natl. Acad. Sci. U.S.A.">
        <title>The genome of Cyanothece 51142, a unicellular diazotrophic cyanobacterium important in the marine nitrogen cycle.</title>
        <authorList>
            <person name="Welsh E.A."/>
            <person name="Liberton M."/>
            <person name="Stoeckel J."/>
            <person name="Loh T."/>
            <person name="Elvitigala T."/>
            <person name="Wang C."/>
            <person name="Wollam A."/>
            <person name="Fulton R.S."/>
            <person name="Clifton S.W."/>
            <person name="Jacobs J.M."/>
            <person name="Aurora R."/>
            <person name="Ghosh B.K."/>
            <person name="Sherman L.A."/>
            <person name="Smith R.D."/>
            <person name="Wilson R.K."/>
            <person name="Pakrasi H.B."/>
        </authorList>
    </citation>
    <scope>NUCLEOTIDE SEQUENCE [LARGE SCALE GENOMIC DNA]</scope>
    <source>
        <strain evidence="2">ATCC 51142 / BH68</strain>
    </source>
</reference>
<dbReference type="EMBL" id="CP000806">
    <property type="protein sequence ID" value="ACB53981.1"/>
    <property type="molecule type" value="Genomic_DNA"/>
</dbReference>